<keyword evidence="5" id="KW-0762">Sugar transport</keyword>
<keyword evidence="3" id="KW-0963">Cytoplasm</keyword>
<evidence type="ECO:0000256" key="2">
    <source>
        <dbReference type="ARBA" id="ARBA00022448"/>
    </source>
</evidence>
<sequence length="307" mass="33975">MRAIVFVGHGDLPKGMKHSIEMITGMKEHIFVVSLSPKDGKEEFQNKLATLDSQLTEYTEILFFADLLGGSPCNGVVERYFDNKKVQIAAGMNLPMAVTAVLGDLPIEQIIQEGKTGISNVKNPQQTAPVQTEKHLTQSARAKSGEPFEVKNVRIDARGIHGQVATAWTPKLNIDRIMVIDDCAVKDEMQKMALKMAKPNSVKLSILSSKKAVERLSNKDSYPGEKLLVILQRVETLKKLAELGYRFADVNVGNVPNRPGTTSYRKTVHLTEEEVAIIKALIHDGTHFTAQMVPNDAKVDFDEIINK</sequence>
<dbReference type="InterPro" id="IPR036667">
    <property type="entry name" value="PTS_IIB_sorbose-sp_sf"/>
</dbReference>
<name>A0ABV0EJW5_9ENTE</name>
<dbReference type="InterPro" id="IPR036662">
    <property type="entry name" value="PTS_EIIA_man-typ_sf"/>
</dbReference>
<keyword evidence="6" id="KW-0808">Transferase</keyword>
<dbReference type="EMBL" id="JAFREL020000001">
    <property type="protein sequence ID" value="MEO1768906.1"/>
    <property type="molecule type" value="Genomic_DNA"/>
</dbReference>
<dbReference type="RefSeq" id="WP_207700666.1">
    <property type="nucleotide sequence ID" value="NZ_JAFREL020000001.1"/>
</dbReference>
<dbReference type="PROSITE" id="PS51096">
    <property type="entry name" value="PTS_EIIA_TYPE_4"/>
    <property type="match status" value="1"/>
</dbReference>
<gene>
    <name evidence="11" type="ORF">JZO67_000845</name>
</gene>
<dbReference type="PANTHER" id="PTHR33799">
    <property type="entry name" value="PTS PERMEASE-RELATED-RELATED"/>
    <property type="match status" value="1"/>
</dbReference>
<organism evidence="11 12">
    <name type="scientific">Candidatus Enterococcus ferrettii</name>
    <dbReference type="NCBI Taxonomy" id="2815324"/>
    <lineage>
        <taxon>Bacteria</taxon>
        <taxon>Bacillati</taxon>
        <taxon>Bacillota</taxon>
        <taxon>Bacilli</taxon>
        <taxon>Lactobacillales</taxon>
        <taxon>Enterococcaceae</taxon>
        <taxon>Enterococcus</taxon>
    </lineage>
</organism>
<evidence type="ECO:0000256" key="1">
    <source>
        <dbReference type="ARBA" id="ARBA00004496"/>
    </source>
</evidence>
<evidence type="ECO:0000256" key="4">
    <source>
        <dbReference type="ARBA" id="ARBA00022553"/>
    </source>
</evidence>
<feature type="domain" description="PTS EIIB type-4" evidence="10">
    <location>
        <begin position="146"/>
        <end position="307"/>
    </location>
</feature>
<evidence type="ECO:0000256" key="7">
    <source>
        <dbReference type="ARBA" id="ARBA00022683"/>
    </source>
</evidence>
<dbReference type="Proteomes" id="UP000664357">
    <property type="component" value="Unassembled WGS sequence"/>
</dbReference>
<reference evidence="11 12" key="1">
    <citation type="submission" date="2024-02" db="EMBL/GenBank/DDBJ databases">
        <title>The Genome Sequence of Enterococcus sp. DIV0159.</title>
        <authorList>
            <person name="Earl A."/>
            <person name="Manson A."/>
            <person name="Gilmore M."/>
            <person name="Sanders J."/>
            <person name="Shea T."/>
            <person name="Howe W."/>
            <person name="Livny J."/>
            <person name="Cuomo C."/>
            <person name="Neafsey D."/>
            <person name="Birren B."/>
        </authorList>
    </citation>
    <scope>NUCLEOTIDE SEQUENCE [LARGE SCALE GENOMIC DNA]</scope>
    <source>
        <strain evidence="11 12">665A</strain>
    </source>
</reference>
<accession>A0ABV0EJW5</accession>
<evidence type="ECO:0000259" key="10">
    <source>
        <dbReference type="PROSITE" id="PS51101"/>
    </source>
</evidence>
<dbReference type="InterPro" id="IPR004720">
    <property type="entry name" value="PTS_IIB_sorbose-sp"/>
</dbReference>
<keyword evidence="4" id="KW-0597">Phosphoprotein</keyword>
<dbReference type="PANTHER" id="PTHR33799:SF1">
    <property type="entry name" value="PTS SYSTEM MANNOSE-SPECIFIC EIIAB COMPONENT-RELATED"/>
    <property type="match status" value="1"/>
</dbReference>
<keyword evidence="8" id="KW-0418">Kinase</keyword>
<evidence type="ECO:0000259" key="9">
    <source>
        <dbReference type="PROSITE" id="PS51096"/>
    </source>
</evidence>
<keyword evidence="2" id="KW-0813">Transport</keyword>
<dbReference type="Gene3D" id="3.40.35.10">
    <property type="entry name" value="Phosphotransferase system, sorbose subfamily IIB component"/>
    <property type="match status" value="1"/>
</dbReference>
<keyword evidence="7" id="KW-0598">Phosphotransferase system</keyword>
<proteinExistence type="predicted"/>
<comment type="caution">
    <text evidence="11">The sequence shown here is derived from an EMBL/GenBank/DDBJ whole genome shotgun (WGS) entry which is preliminary data.</text>
</comment>
<dbReference type="PROSITE" id="PS51101">
    <property type="entry name" value="PTS_EIIB_TYPE_4"/>
    <property type="match status" value="1"/>
</dbReference>
<feature type="domain" description="PTS EIIA type-4" evidence="9">
    <location>
        <begin position="1"/>
        <end position="128"/>
    </location>
</feature>
<evidence type="ECO:0000313" key="11">
    <source>
        <dbReference type="EMBL" id="MEO1768906.1"/>
    </source>
</evidence>
<protein>
    <submittedName>
        <fullName evidence="11">PTS system, mannose-specific IIA component</fullName>
    </submittedName>
</protein>
<dbReference type="SUPFAM" id="SSF53062">
    <property type="entry name" value="PTS system fructose IIA component-like"/>
    <property type="match status" value="1"/>
</dbReference>
<evidence type="ECO:0000256" key="5">
    <source>
        <dbReference type="ARBA" id="ARBA00022597"/>
    </source>
</evidence>
<evidence type="ECO:0000256" key="6">
    <source>
        <dbReference type="ARBA" id="ARBA00022679"/>
    </source>
</evidence>
<comment type="subcellular location">
    <subcellularLocation>
        <location evidence="1">Cytoplasm</location>
    </subcellularLocation>
</comment>
<dbReference type="InterPro" id="IPR051471">
    <property type="entry name" value="Bacterial_PTS_sugar_comp"/>
</dbReference>
<dbReference type="Pfam" id="PF03610">
    <property type="entry name" value="EIIA-man"/>
    <property type="match status" value="1"/>
</dbReference>
<dbReference type="SUPFAM" id="SSF52728">
    <property type="entry name" value="PTS IIb component"/>
    <property type="match status" value="1"/>
</dbReference>
<keyword evidence="12" id="KW-1185">Reference proteome</keyword>
<evidence type="ECO:0000256" key="3">
    <source>
        <dbReference type="ARBA" id="ARBA00022490"/>
    </source>
</evidence>
<evidence type="ECO:0000256" key="8">
    <source>
        <dbReference type="ARBA" id="ARBA00022777"/>
    </source>
</evidence>
<dbReference type="Pfam" id="PF03830">
    <property type="entry name" value="PTSIIB_sorb"/>
    <property type="match status" value="1"/>
</dbReference>
<dbReference type="Gene3D" id="3.40.50.510">
    <property type="entry name" value="Phosphotransferase system, mannose-type IIA component"/>
    <property type="match status" value="1"/>
</dbReference>
<dbReference type="InterPro" id="IPR004701">
    <property type="entry name" value="PTS_EIIA_man-typ"/>
</dbReference>
<evidence type="ECO:0000313" key="12">
    <source>
        <dbReference type="Proteomes" id="UP000664357"/>
    </source>
</evidence>